<sequence>MCCIAQLPKDTLQVLIVFFISLLYKKSKQQVMFMNKEKQPLFSSYDENVEYMKDRLAVDKSFDVINLDLEYAGRKMAMFMIDGFAKDEIMHFIMKLLAKLEPEQLEPDPLTKLFKTYIPYIEIGKQTDLIKASDQVLAGPVALLVEGTDAILMIDARTYPVRSPAEPDLERVVRGSRDGYVETIVFNTALTRRRVRDRSLRMEYIQVGRRSETDVCLCYLEDIAEPDRVAELKDVLKRIDTDGLPMAEKTIEEFISGRHWNPYPTVRYTERPDTAAAHIYEGHVLIIIDGSPSVMITPATYWHHLQHAEEYRQKPLVGAYLRLVRFIAVMVSIFILPLYYLFSTNPELLPQGLHFIGPAEAGLIPLIVQFLIAEIGIDVLRMAAIHTPTSLATALGLVAAILIGQVAVEVGLFSNEVVLYLSVAAIGTFATPSYELSLANRIVRIMLLVVTASFGVIGYVAGITFWILYLTRMTSYNTAYFWPFMPFSFRAFRDILIRSPIPLKNRRPAFLHPQDPDR</sequence>
<keyword evidence="3 4" id="KW-0472">Membrane</keyword>
<evidence type="ECO:0000313" key="7">
    <source>
        <dbReference type="Proteomes" id="UP000622860"/>
    </source>
</evidence>
<keyword evidence="7" id="KW-1185">Reference proteome</keyword>
<evidence type="ECO:0000256" key="5">
    <source>
        <dbReference type="SAM" id="Phobius"/>
    </source>
</evidence>
<feature type="transmembrane region" description="Helical" evidence="5">
    <location>
        <begin position="362"/>
        <end position="380"/>
    </location>
</feature>
<dbReference type="PIRSF" id="PIRSF005690">
    <property type="entry name" value="GerBA"/>
    <property type="match status" value="1"/>
</dbReference>
<feature type="transmembrane region" description="Helical" evidence="5">
    <location>
        <begin position="419"/>
        <end position="438"/>
    </location>
</feature>
<dbReference type="Proteomes" id="UP000622860">
    <property type="component" value="Unassembled WGS sequence"/>
</dbReference>
<evidence type="ECO:0000256" key="2">
    <source>
        <dbReference type="ARBA" id="ARBA00005278"/>
    </source>
</evidence>
<comment type="subcellular location">
    <subcellularLocation>
        <location evidence="4">Cell membrane</location>
    </subcellularLocation>
    <subcellularLocation>
        <location evidence="1">Membrane</location>
        <topology evidence="1">Multi-pass membrane protein</topology>
    </subcellularLocation>
</comment>
<dbReference type="PANTHER" id="PTHR22550">
    <property type="entry name" value="SPORE GERMINATION PROTEIN"/>
    <property type="match status" value="1"/>
</dbReference>
<reference evidence="6" key="1">
    <citation type="journal article" date="2014" name="Int. J. Syst. Evol. Microbiol.">
        <title>Complete genome sequence of Corynebacterium casei LMG S-19264T (=DSM 44701T), isolated from a smear-ripened cheese.</title>
        <authorList>
            <consortium name="US DOE Joint Genome Institute (JGI-PGF)"/>
            <person name="Walter F."/>
            <person name="Albersmeier A."/>
            <person name="Kalinowski J."/>
            <person name="Ruckert C."/>
        </authorList>
    </citation>
    <scope>NUCLEOTIDE SEQUENCE</scope>
    <source>
        <strain evidence="6">CGMCC 1.12754</strain>
    </source>
</reference>
<feature type="transmembrane region" description="Helical" evidence="5">
    <location>
        <begin position="445"/>
        <end position="468"/>
    </location>
</feature>
<evidence type="ECO:0000313" key="6">
    <source>
        <dbReference type="EMBL" id="GGG63683.1"/>
    </source>
</evidence>
<keyword evidence="5" id="KW-1133">Transmembrane helix</keyword>
<evidence type="ECO:0000256" key="1">
    <source>
        <dbReference type="ARBA" id="ARBA00004141"/>
    </source>
</evidence>
<organism evidence="6 7">
    <name type="scientific">Virgibacillus oceani</name>
    <dbReference type="NCBI Taxonomy" id="1479511"/>
    <lineage>
        <taxon>Bacteria</taxon>
        <taxon>Bacillati</taxon>
        <taxon>Bacillota</taxon>
        <taxon>Bacilli</taxon>
        <taxon>Bacillales</taxon>
        <taxon>Bacillaceae</taxon>
        <taxon>Virgibacillus</taxon>
    </lineage>
</organism>
<protein>
    <submittedName>
        <fullName evidence="6">Spore germination protein</fullName>
    </submittedName>
</protein>
<comment type="similarity">
    <text evidence="2 4">Belongs to the GerABKA family.</text>
</comment>
<feature type="transmembrane region" description="Helical" evidence="5">
    <location>
        <begin position="323"/>
        <end position="342"/>
    </location>
</feature>
<comment type="caution">
    <text evidence="6">The sequence shown here is derived from an EMBL/GenBank/DDBJ whole genome shotgun (WGS) entry which is preliminary data.</text>
</comment>
<feature type="transmembrane region" description="Helical" evidence="5">
    <location>
        <begin position="392"/>
        <end position="413"/>
    </location>
</feature>
<dbReference type="PANTHER" id="PTHR22550:SF9">
    <property type="entry name" value="STAGE V SPORULATION PROTEIN AF"/>
    <property type="match status" value="1"/>
</dbReference>
<dbReference type="AlphaFoldDB" id="A0A917H0Q5"/>
<proteinExistence type="inferred from homology"/>
<dbReference type="EMBL" id="BMFR01000001">
    <property type="protein sequence ID" value="GGG63683.1"/>
    <property type="molecule type" value="Genomic_DNA"/>
</dbReference>
<dbReference type="Pfam" id="PF03323">
    <property type="entry name" value="GerA"/>
    <property type="match status" value="1"/>
</dbReference>
<evidence type="ECO:0000256" key="3">
    <source>
        <dbReference type="ARBA" id="ARBA00023136"/>
    </source>
</evidence>
<keyword evidence="5" id="KW-0812">Transmembrane</keyword>
<dbReference type="InterPro" id="IPR004995">
    <property type="entry name" value="Spore_Ger"/>
</dbReference>
<name>A0A917H0Q5_9BACI</name>
<dbReference type="InterPro" id="IPR050768">
    <property type="entry name" value="UPF0353/GerABKA_families"/>
</dbReference>
<reference evidence="6" key="2">
    <citation type="submission" date="2020-09" db="EMBL/GenBank/DDBJ databases">
        <authorList>
            <person name="Sun Q."/>
            <person name="Zhou Y."/>
        </authorList>
    </citation>
    <scope>NUCLEOTIDE SEQUENCE</scope>
    <source>
        <strain evidence="6">CGMCC 1.12754</strain>
    </source>
</reference>
<evidence type="ECO:0000256" key="4">
    <source>
        <dbReference type="PIRNR" id="PIRNR005690"/>
    </source>
</evidence>
<dbReference type="GO" id="GO:0005886">
    <property type="term" value="C:plasma membrane"/>
    <property type="evidence" value="ECO:0007669"/>
    <property type="project" value="UniProtKB-SubCell"/>
</dbReference>
<gene>
    <name evidence="6" type="ORF">GCM10011398_03900</name>
</gene>
<accession>A0A917H0Q5</accession>
<dbReference type="GO" id="GO:0009847">
    <property type="term" value="P:spore germination"/>
    <property type="evidence" value="ECO:0007669"/>
    <property type="project" value="UniProtKB-UniRule"/>
</dbReference>